<protein>
    <submittedName>
        <fullName evidence="8">DMT family transporter</fullName>
    </submittedName>
</protein>
<feature type="transmembrane region" description="Helical" evidence="6">
    <location>
        <begin position="181"/>
        <end position="202"/>
    </location>
</feature>
<keyword evidence="3 6" id="KW-0812">Transmembrane</keyword>
<dbReference type="SUPFAM" id="SSF103481">
    <property type="entry name" value="Multidrug resistance efflux transporter EmrE"/>
    <property type="match status" value="2"/>
</dbReference>
<gene>
    <name evidence="8" type="ORF">FHP25_26910</name>
</gene>
<dbReference type="OrthoDB" id="7850605at2"/>
<reference evidence="8 9" key="1">
    <citation type="submission" date="2019-06" db="EMBL/GenBank/DDBJ databases">
        <title>New taxonomy in bacterial strain CC-CFT640, isolated from vineyard.</title>
        <authorList>
            <person name="Lin S.-Y."/>
            <person name="Tsai C.-F."/>
            <person name="Young C.-C."/>
        </authorList>
    </citation>
    <scope>NUCLEOTIDE SEQUENCE [LARGE SCALE GENOMIC DNA]</scope>
    <source>
        <strain evidence="8 9">CC-CFT640</strain>
    </source>
</reference>
<evidence type="ECO:0000313" key="8">
    <source>
        <dbReference type="EMBL" id="TXL72060.1"/>
    </source>
</evidence>
<dbReference type="Proteomes" id="UP000321638">
    <property type="component" value="Unassembled WGS sequence"/>
</dbReference>
<feature type="transmembrane region" description="Helical" evidence="6">
    <location>
        <begin position="98"/>
        <end position="117"/>
    </location>
</feature>
<dbReference type="GO" id="GO:0005886">
    <property type="term" value="C:plasma membrane"/>
    <property type="evidence" value="ECO:0007669"/>
    <property type="project" value="UniProtKB-SubCell"/>
</dbReference>
<feature type="domain" description="EamA" evidence="7">
    <location>
        <begin position="151"/>
        <end position="287"/>
    </location>
</feature>
<feature type="transmembrane region" description="Helical" evidence="6">
    <location>
        <begin position="124"/>
        <end position="143"/>
    </location>
</feature>
<feature type="transmembrane region" description="Helical" evidence="6">
    <location>
        <begin position="149"/>
        <end position="169"/>
    </location>
</feature>
<evidence type="ECO:0000256" key="6">
    <source>
        <dbReference type="SAM" id="Phobius"/>
    </source>
</evidence>
<dbReference type="EMBL" id="VDUZ01000036">
    <property type="protein sequence ID" value="TXL72060.1"/>
    <property type="molecule type" value="Genomic_DNA"/>
</dbReference>
<feature type="transmembrane region" description="Helical" evidence="6">
    <location>
        <begin position="70"/>
        <end position="92"/>
    </location>
</feature>
<evidence type="ECO:0000256" key="4">
    <source>
        <dbReference type="ARBA" id="ARBA00022989"/>
    </source>
</evidence>
<evidence type="ECO:0000256" key="3">
    <source>
        <dbReference type="ARBA" id="ARBA00022692"/>
    </source>
</evidence>
<keyword evidence="5 6" id="KW-0472">Membrane</keyword>
<feature type="transmembrane region" description="Helical" evidence="6">
    <location>
        <begin position="271"/>
        <end position="288"/>
    </location>
</feature>
<organism evidence="8 9">
    <name type="scientific">Vineibacter terrae</name>
    <dbReference type="NCBI Taxonomy" id="2586908"/>
    <lineage>
        <taxon>Bacteria</taxon>
        <taxon>Pseudomonadati</taxon>
        <taxon>Pseudomonadota</taxon>
        <taxon>Alphaproteobacteria</taxon>
        <taxon>Hyphomicrobiales</taxon>
        <taxon>Vineibacter</taxon>
    </lineage>
</organism>
<evidence type="ECO:0000313" key="9">
    <source>
        <dbReference type="Proteomes" id="UP000321638"/>
    </source>
</evidence>
<dbReference type="InterPro" id="IPR037185">
    <property type="entry name" value="EmrE-like"/>
</dbReference>
<evidence type="ECO:0000256" key="2">
    <source>
        <dbReference type="ARBA" id="ARBA00022475"/>
    </source>
</evidence>
<dbReference type="InterPro" id="IPR000620">
    <property type="entry name" value="EamA_dom"/>
</dbReference>
<feature type="domain" description="EamA" evidence="7">
    <location>
        <begin position="7"/>
        <end position="139"/>
    </location>
</feature>
<feature type="transmembrane region" description="Helical" evidence="6">
    <location>
        <begin position="214"/>
        <end position="234"/>
    </location>
</feature>
<comment type="caution">
    <text evidence="8">The sequence shown here is derived from an EMBL/GenBank/DDBJ whole genome shotgun (WGS) entry which is preliminary data.</text>
</comment>
<dbReference type="PANTHER" id="PTHR32322:SF18">
    <property type="entry name" value="S-ADENOSYLMETHIONINE_S-ADENOSYLHOMOCYSTEINE TRANSPORTER"/>
    <property type="match status" value="1"/>
</dbReference>
<evidence type="ECO:0000256" key="1">
    <source>
        <dbReference type="ARBA" id="ARBA00004651"/>
    </source>
</evidence>
<evidence type="ECO:0000259" key="7">
    <source>
        <dbReference type="Pfam" id="PF00892"/>
    </source>
</evidence>
<accession>A0A5C8PFE1</accession>
<keyword evidence="2" id="KW-1003">Cell membrane</keyword>
<name>A0A5C8PFE1_9HYPH</name>
<comment type="subcellular location">
    <subcellularLocation>
        <location evidence="1">Cell membrane</location>
        <topology evidence="1">Multi-pass membrane protein</topology>
    </subcellularLocation>
</comment>
<dbReference type="InterPro" id="IPR050638">
    <property type="entry name" value="AA-Vitamin_Transporters"/>
</dbReference>
<dbReference type="Pfam" id="PF00892">
    <property type="entry name" value="EamA"/>
    <property type="match status" value="2"/>
</dbReference>
<feature type="transmembrane region" description="Helical" evidence="6">
    <location>
        <begin position="246"/>
        <end position="265"/>
    </location>
</feature>
<evidence type="ECO:0000256" key="5">
    <source>
        <dbReference type="ARBA" id="ARBA00023136"/>
    </source>
</evidence>
<dbReference type="PANTHER" id="PTHR32322">
    <property type="entry name" value="INNER MEMBRANE TRANSPORTER"/>
    <property type="match status" value="1"/>
</dbReference>
<proteinExistence type="predicted"/>
<dbReference type="AlphaFoldDB" id="A0A5C8PFE1"/>
<feature type="transmembrane region" description="Helical" evidence="6">
    <location>
        <begin position="39"/>
        <end position="58"/>
    </location>
</feature>
<keyword evidence="9" id="KW-1185">Reference proteome</keyword>
<sequence>MAASRRAVLMLPLLALLWGGSWPMFNIVLSELSVWSFRAFAVSGAGLMMMLVVRLLGISMAVPPGRWRPLMAAALGNISVWYVAATAAILYIPSGQAAVLGYTMPLWTALISVTFLREPLTRRVGLALLFGAGAVALLAWPNLTHLAGAPLGIGFSLLAGIGWAAGTLINKRTDWGGLHPLALTAWQLVIGAVPIIIGALFFTDLRPFLPSLKVVAVVAFLSLVPTAVGTLIWFRIVDLLPAEVGALSSILVPVVAMTGGILAHGEPFGPLQAGALACAVAALFLALTPSRAGRA</sequence>
<keyword evidence="4 6" id="KW-1133">Transmembrane helix</keyword>
<dbReference type="RefSeq" id="WP_147850088.1">
    <property type="nucleotide sequence ID" value="NZ_VDUZ01000036.1"/>
</dbReference>